<dbReference type="VEuPathDB" id="VectorBase:GAUT032183"/>
<comment type="subcellular location">
    <subcellularLocation>
        <location evidence="1">Secreted</location>
    </subcellularLocation>
</comment>
<evidence type="ECO:0008006" key="5">
    <source>
        <dbReference type="Google" id="ProtNLM"/>
    </source>
</evidence>
<dbReference type="Proteomes" id="UP000078200">
    <property type="component" value="Unassembled WGS sequence"/>
</dbReference>
<evidence type="ECO:0000256" key="2">
    <source>
        <dbReference type="ARBA" id="ARBA00022525"/>
    </source>
</evidence>
<proteinExistence type="predicted"/>
<keyword evidence="2" id="KW-0964">Secreted</keyword>
<accession>A0A1A9VBR2</accession>
<dbReference type="AlphaFoldDB" id="A0A1A9VBR2"/>
<keyword evidence="4" id="KW-1185">Reference proteome</keyword>
<reference evidence="3" key="1">
    <citation type="submission" date="2020-05" db="UniProtKB">
        <authorList>
            <consortium name="EnsemblMetazoa"/>
        </authorList>
    </citation>
    <scope>IDENTIFICATION</scope>
    <source>
        <strain evidence="3">TTRI</strain>
    </source>
</reference>
<dbReference type="STRING" id="7395.A0A1A9VBR2"/>
<organism evidence="3 4">
    <name type="scientific">Glossina austeni</name>
    <name type="common">Savannah tsetse fly</name>
    <dbReference type="NCBI Taxonomy" id="7395"/>
    <lineage>
        <taxon>Eukaryota</taxon>
        <taxon>Metazoa</taxon>
        <taxon>Ecdysozoa</taxon>
        <taxon>Arthropoda</taxon>
        <taxon>Hexapoda</taxon>
        <taxon>Insecta</taxon>
        <taxon>Pterygota</taxon>
        <taxon>Neoptera</taxon>
        <taxon>Endopterygota</taxon>
        <taxon>Diptera</taxon>
        <taxon>Brachycera</taxon>
        <taxon>Muscomorpha</taxon>
        <taxon>Hippoboscoidea</taxon>
        <taxon>Glossinidae</taxon>
        <taxon>Glossina</taxon>
    </lineage>
</organism>
<evidence type="ECO:0000313" key="4">
    <source>
        <dbReference type="Proteomes" id="UP000078200"/>
    </source>
</evidence>
<dbReference type="EnsemblMetazoa" id="GAUT032183-RA">
    <property type="protein sequence ID" value="GAUT032183-PA"/>
    <property type="gene ID" value="GAUT032183"/>
</dbReference>
<sequence length="301" mass="35769">MKCSKTLNEILSNADREELLSLAFIQSDEHFRTLKKDNCSQERHRLDEKDYSKMKRQLIIGHNGLRNRIAGVMRVANMMELVCECILNMSYFMELFSFRINIKIWNDDLALMAERHIRRCTPYDDDICTHLNQSLEYEKKHFHLKGKELDSFCKVSQNRYYQKNVHYPNIIVENALRTWYREKLKMEPPEEAFDALHMHTNGVLKGENNFTHLAYPLVYDGFLLLCNYHPYDRGDVADFVFVKGNPGDHCPITRPLKNRYERFTNLCIGCKKYYQKVLSDFESYDEYGVKITKKEKMLDDL</sequence>
<evidence type="ECO:0000313" key="3">
    <source>
        <dbReference type="EnsemblMetazoa" id="GAUT032183-PA"/>
    </source>
</evidence>
<evidence type="ECO:0000256" key="1">
    <source>
        <dbReference type="ARBA" id="ARBA00004613"/>
    </source>
</evidence>
<protein>
    <recommendedName>
        <fullName evidence="5">SCP domain-containing protein</fullName>
    </recommendedName>
</protein>
<dbReference type="InterPro" id="IPR035940">
    <property type="entry name" value="CAP_sf"/>
</dbReference>
<name>A0A1A9VBR2_GLOAU</name>
<dbReference type="Gene3D" id="3.40.33.10">
    <property type="entry name" value="CAP"/>
    <property type="match status" value="1"/>
</dbReference>